<keyword evidence="2" id="KW-1185">Reference proteome</keyword>
<protein>
    <submittedName>
        <fullName evidence="1">Uncharacterized protein</fullName>
    </submittedName>
</protein>
<accession>A0AAE1G5B9</accession>
<dbReference type="EMBL" id="JAWQEG010000811">
    <property type="protein sequence ID" value="KAK3885316.1"/>
    <property type="molecule type" value="Genomic_DNA"/>
</dbReference>
<comment type="caution">
    <text evidence="1">The sequence shown here is derived from an EMBL/GenBank/DDBJ whole genome shotgun (WGS) entry which is preliminary data.</text>
</comment>
<dbReference type="AlphaFoldDB" id="A0AAE1G5B9"/>
<gene>
    <name evidence="1" type="ORF">Pcinc_010459</name>
</gene>
<name>A0AAE1G5B9_PETCI</name>
<proteinExistence type="predicted"/>
<evidence type="ECO:0000313" key="2">
    <source>
        <dbReference type="Proteomes" id="UP001286313"/>
    </source>
</evidence>
<evidence type="ECO:0000313" key="1">
    <source>
        <dbReference type="EMBL" id="KAK3885316.1"/>
    </source>
</evidence>
<dbReference type="Proteomes" id="UP001286313">
    <property type="component" value="Unassembled WGS sequence"/>
</dbReference>
<organism evidence="1 2">
    <name type="scientific">Petrolisthes cinctipes</name>
    <name type="common">Flat porcelain crab</name>
    <dbReference type="NCBI Taxonomy" id="88211"/>
    <lineage>
        <taxon>Eukaryota</taxon>
        <taxon>Metazoa</taxon>
        <taxon>Ecdysozoa</taxon>
        <taxon>Arthropoda</taxon>
        <taxon>Crustacea</taxon>
        <taxon>Multicrustacea</taxon>
        <taxon>Malacostraca</taxon>
        <taxon>Eumalacostraca</taxon>
        <taxon>Eucarida</taxon>
        <taxon>Decapoda</taxon>
        <taxon>Pleocyemata</taxon>
        <taxon>Anomura</taxon>
        <taxon>Galatheoidea</taxon>
        <taxon>Porcellanidae</taxon>
        <taxon>Petrolisthes</taxon>
    </lineage>
</organism>
<reference evidence="1" key="1">
    <citation type="submission" date="2023-10" db="EMBL/GenBank/DDBJ databases">
        <title>Genome assemblies of two species of porcelain crab, Petrolisthes cinctipes and Petrolisthes manimaculis (Anomura: Porcellanidae).</title>
        <authorList>
            <person name="Angst P."/>
        </authorList>
    </citation>
    <scope>NUCLEOTIDE SEQUENCE</scope>
    <source>
        <strain evidence="1">PB745_01</strain>
        <tissue evidence="1">Gill</tissue>
    </source>
</reference>
<sequence>MCKTKSGGIIKQLGEIEQGIKKWDFHHSRDLLAAIFPSPTEAWNVNLSGTKPKLGLSHLRLVGSVQLVSVLEARFPRISQDGLWGQLGSHRRPGNRPDDEVRSISSAQTLSLRLWGCVILTLPC</sequence>